<evidence type="ECO:0000259" key="4">
    <source>
        <dbReference type="Pfam" id="PF00149"/>
    </source>
</evidence>
<reference evidence="5 6" key="1">
    <citation type="submission" date="2018-06" db="EMBL/GenBank/DDBJ databases">
        <title>Mucibacter soli gen. nov., sp. nov., a new member of the family Chitinophagaceae producing mucin.</title>
        <authorList>
            <person name="Kim M.-K."/>
            <person name="Park S."/>
            <person name="Kim T.-S."/>
            <person name="Joung Y."/>
            <person name="Han J.-H."/>
            <person name="Kim S.B."/>
        </authorList>
    </citation>
    <scope>NUCLEOTIDE SEQUENCE [LARGE SCALE GENOMIC DNA]</scope>
    <source>
        <strain evidence="5 6">R1-15</strain>
    </source>
</reference>
<feature type="transmembrane region" description="Helical" evidence="3">
    <location>
        <begin position="33"/>
        <end position="56"/>
    </location>
</feature>
<dbReference type="RefSeq" id="WP_110999144.1">
    <property type="nucleotide sequence ID" value="NZ_QKTW01000017.1"/>
</dbReference>
<keyword evidence="1" id="KW-0479">Metal-binding</keyword>
<dbReference type="GO" id="GO:0046872">
    <property type="term" value="F:metal ion binding"/>
    <property type="evidence" value="ECO:0007669"/>
    <property type="project" value="UniProtKB-KW"/>
</dbReference>
<sequence>MWLRLLLFIAILGLVEYYSFIVIRSAVRNLPSIWRIGVISVYVLITVLAWSAIIFFRQINWAHLPHLLRNLSIAVILGMTVGKVLMTLVMLVDEIRRIALWIFQSFQSPTTVPMPDPKGISRSTFLTRFALLLGGFALGGFVYGVKNRYNYHVRRVRLSFKSLPEAFKGMKVVQISDIHTGSFDSHHAVERGVQKIIDEKPDLVLFTGDLVNNKSEEAESYKEIFARIKAPLGVYSSLGNHDYGDYVEWDSPAAKKANLDRLKQIHAEMGWRLLLNEHVELEKNGEKIAIVGIENWGAKGHFSRYGDMKKAYEGLPEKNIPFKMLLSHDPSHWDAQVTPEYKDIQLTLAGHTHGMQFGVEIPGLKWSPIQYMYQKWAGLYQEGEQYLYVNRGFGFLGYPGRLGILPEITVFEFV</sequence>
<dbReference type="GO" id="GO:0008758">
    <property type="term" value="F:UDP-2,3-diacylglucosamine hydrolase activity"/>
    <property type="evidence" value="ECO:0007669"/>
    <property type="project" value="TreeGrafter"/>
</dbReference>
<dbReference type="InterPro" id="IPR051158">
    <property type="entry name" value="Metallophosphoesterase_sf"/>
</dbReference>
<feature type="domain" description="Calcineurin-like phosphoesterase" evidence="4">
    <location>
        <begin position="170"/>
        <end position="354"/>
    </location>
</feature>
<name>A0A2W2BXG5_9BACT</name>
<accession>A0A2W2BXG5</accession>
<evidence type="ECO:0000256" key="3">
    <source>
        <dbReference type="SAM" id="Phobius"/>
    </source>
</evidence>
<evidence type="ECO:0000256" key="1">
    <source>
        <dbReference type="ARBA" id="ARBA00022723"/>
    </source>
</evidence>
<dbReference type="EMBL" id="QKTW01000017">
    <property type="protein sequence ID" value="PZF72553.1"/>
    <property type="molecule type" value="Genomic_DNA"/>
</dbReference>
<dbReference type="InterPro" id="IPR029052">
    <property type="entry name" value="Metallo-depent_PP-like"/>
</dbReference>
<gene>
    <name evidence="5" type="ORF">DN068_11860</name>
</gene>
<keyword evidence="6" id="KW-1185">Reference proteome</keyword>
<dbReference type="GO" id="GO:0009245">
    <property type="term" value="P:lipid A biosynthetic process"/>
    <property type="evidence" value="ECO:0007669"/>
    <property type="project" value="TreeGrafter"/>
</dbReference>
<dbReference type="Gene3D" id="3.60.21.10">
    <property type="match status" value="1"/>
</dbReference>
<dbReference type="PANTHER" id="PTHR31302:SF31">
    <property type="entry name" value="PHOSPHODIESTERASE YAEI"/>
    <property type="match status" value="1"/>
</dbReference>
<dbReference type="Proteomes" id="UP000248745">
    <property type="component" value="Unassembled WGS sequence"/>
</dbReference>
<dbReference type="PANTHER" id="PTHR31302">
    <property type="entry name" value="TRANSMEMBRANE PROTEIN WITH METALLOPHOSPHOESTERASE DOMAIN-RELATED"/>
    <property type="match status" value="1"/>
</dbReference>
<proteinExistence type="predicted"/>
<dbReference type="Pfam" id="PF00149">
    <property type="entry name" value="Metallophos"/>
    <property type="match status" value="1"/>
</dbReference>
<evidence type="ECO:0000313" key="6">
    <source>
        <dbReference type="Proteomes" id="UP000248745"/>
    </source>
</evidence>
<dbReference type="CDD" id="cd07385">
    <property type="entry name" value="MPP_YkuE_C"/>
    <property type="match status" value="1"/>
</dbReference>
<feature type="transmembrane region" description="Helical" evidence="3">
    <location>
        <begin position="68"/>
        <end position="92"/>
    </location>
</feature>
<protein>
    <submittedName>
        <fullName evidence="5">Metallophosphoesterase</fullName>
    </submittedName>
</protein>
<keyword evidence="3" id="KW-0472">Membrane</keyword>
<evidence type="ECO:0000313" key="5">
    <source>
        <dbReference type="EMBL" id="PZF72553.1"/>
    </source>
</evidence>
<feature type="transmembrane region" description="Helical" evidence="3">
    <location>
        <begin position="125"/>
        <end position="145"/>
    </location>
</feature>
<keyword evidence="2" id="KW-0378">Hydrolase</keyword>
<dbReference type="OrthoDB" id="9780884at2"/>
<comment type="caution">
    <text evidence="5">The sequence shown here is derived from an EMBL/GenBank/DDBJ whole genome shotgun (WGS) entry which is preliminary data.</text>
</comment>
<dbReference type="AlphaFoldDB" id="A0A2W2BXG5"/>
<dbReference type="InterPro" id="IPR004843">
    <property type="entry name" value="Calcineurin-like_PHP"/>
</dbReference>
<dbReference type="SUPFAM" id="SSF56300">
    <property type="entry name" value="Metallo-dependent phosphatases"/>
    <property type="match status" value="1"/>
</dbReference>
<evidence type="ECO:0000256" key="2">
    <source>
        <dbReference type="ARBA" id="ARBA00022801"/>
    </source>
</evidence>
<keyword evidence="3" id="KW-0812">Transmembrane</keyword>
<keyword evidence="3" id="KW-1133">Transmembrane helix</keyword>
<dbReference type="GO" id="GO:0016020">
    <property type="term" value="C:membrane"/>
    <property type="evidence" value="ECO:0007669"/>
    <property type="project" value="GOC"/>
</dbReference>
<organism evidence="5 6">
    <name type="scientific">Taibaiella soli</name>
    <dbReference type="NCBI Taxonomy" id="1649169"/>
    <lineage>
        <taxon>Bacteria</taxon>
        <taxon>Pseudomonadati</taxon>
        <taxon>Bacteroidota</taxon>
        <taxon>Chitinophagia</taxon>
        <taxon>Chitinophagales</taxon>
        <taxon>Chitinophagaceae</taxon>
        <taxon>Taibaiella</taxon>
    </lineage>
</organism>
<feature type="transmembrane region" description="Helical" evidence="3">
    <location>
        <begin position="5"/>
        <end position="27"/>
    </location>
</feature>